<protein>
    <recommendedName>
        <fullName evidence="5">Carbohydrate diacid regulator</fullName>
    </recommendedName>
</protein>
<dbReference type="RefSeq" id="WP_011374418.1">
    <property type="nucleotide sequence ID" value="NZ_CABFKU010000056.1"/>
</dbReference>
<dbReference type="InterPro" id="IPR042070">
    <property type="entry name" value="PucR_C-HTH_sf"/>
</dbReference>
<comment type="caution">
    <text evidence="3">The sequence shown here is derived from an EMBL/GenBank/DDBJ whole genome shotgun (WGS) entry which is preliminary data.</text>
</comment>
<evidence type="ECO:0000313" key="3">
    <source>
        <dbReference type="EMBL" id="PKX76907.1"/>
    </source>
</evidence>
<dbReference type="InterPro" id="IPR008599">
    <property type="entry name" value="Diacid_rec"/>
</dbReference>
<accession>A0AAX0V9F6</accession>
<evidence type="ECO:0000259" key="1">
    <source>
        <dbReference type="Pfam" id="PF05651"/>
    </source>
</evidence>
<sequence length="345" mass="39012">MEMDKVLAQKVVARLHREIPYNINVMNQQGTIIASGEPSRVGQSHPGAIEAIQGQKTNIIEQDQPDGTLRGFNMPIVVQNEVIGVVGITGAPEKLTYIAPLVKVTTELLTEQALADQVLSRAKRRLERFLFDWLAIQDPAALTPDFVQEANALGVNIDEQYQAMVIKTPHLLPETVEVGSYKLRITPDELLILTRQAEVLAHWHQNAKEVQAAVGISQPQKLVSEALKQAREVIKYNQGTNQKLLYYTAEVNYAYRLLSADIVVDEYVEKFRVLAQTDSGQVLITTFQKYFRNNGNIVETAHQLHIHRNTLNYRLGQIKDKLGLDPKRYDELVILYTAFLNYELQ</sequence>
<dbReference type="AlphaFoldDB" id="A0AAX0V9F6"/>
<dbReference type="Proteomes" id="UP000234349">
    <property type="component" value="Unassembled WGS sequence"/>
</dbReference>
<dbReference type="Pfam" id="PF13556">
    <property type="entry name" value="HTH_30"/>
    <property type="match status" value="1"/>
</dbReference>
<evidence type="ECO:0000313" key="4">
    <source>
        <dbReference type="Proteomes" id="UP000234349"/>
    </source>
</evidence>
<dbReference type="Gene3D" id="1.10.10.2840">
    <property type="entry name" value="PucR C-terminal helix-turn-helix domain"/>
    <property type="match status" value="1"/>
</dbReference>
<name>A0AAX0V9F6_LATSK</name>
<feature type="domain" description="PucR C-terminal helix-turn-helix" evidence="2">
    <location>
        <begin position="283"/>
        <end position="339"/>
    </location>
</feature>
<dbReference type="EMBL" id="MKGH01000040">
    <property type="protein sequence ID" value="PKX76907.1"/>
    <property type="molecule type" value="Genomic_DNA"/>
</dbReference>
<dbReference type="PANTHER" id="PTHR33744:SF15">
    <property type="entry name" value="CARBOHYDRATE DIACID REGULATOR"/>
    <property type="match status" value="1"/>
</dbReference>
<proteinExistence type="predicted"/>
<dbReference type="Pfam" id="PF05651">
    <property type="entry name" value="Diacid_rec"/>
    <property type="match status" value="1"/>
</dbReference>
<evidence type="ECO:0000259" key="2">
    <source>
        <dbReference type="Pfam" id="PF13556"/>
    </source>
</evidence>
<organism evidence="3 4">
    <name type="scientific">Latilactobacillus sakei</name>
    <name type="common">Lactobacillus sakei</name>
    <dbReference type="NCBI Taxonomy" id="1599"/>
    <lineage>
        <taxon>Bacteria</taxon>
        <taxon>Bacillati</taxon>
        <taxon>Bacillota</taxon>
        <taxon>Bacilli</taxon>
        <taxon>Lactobacillales</taxon>
        <taxon>Lactobacillaceae</taxon>
        <taxon>Latilactobacillus</taxon>
    </lineage>
</organism>
<dbReference type="InterPro" id="IPR025736">
    <property type="entry name" value="PucR_C-HTH_dom"/>
</dbReference>
<evidence type="ECO:0008006" key="5">
    <source>
        <dbReference type="Google" id="ProtNLM"/>
    </source>
</evidence>
<dbReference type="InterPro" id="IPR051448">
    <property type="entry name" value="CdaR-like_regulators"/>
</dbReference>
<reference evidence="3 4" key="1">
    <citation type="submission" date="2016-09" db="EMBL/GenBank/DDBJ databases">
        <authorList>
            <person name="Inglin R.C."/>
        </authorList>
    </citation>
    <scope>NUCLEOTIDE SEQUENCE [LARGE SCALE GENOMIC DNA]</scope>
    <source>
        <strain evidence="3 4">RI-517</strain>
    </source>
</reference>
<dbReference type="SUPFAM" id="SSF103190">
    <property type="entry name" value="Sensory domain-like"/>
    <property type="match status" value="1"/>
</dbReference>
<gene>
    <name evidence="3" type="ORF">CUR37_08140</name>
</gene>
<dbReference type="PANTHER" id="PTHR33744">
    <property type="entry name" value="CARBOHYDRATE DIACID REGULATOR"/>
    <property type="match status" value="1"/>
</dbReference>
<dbReference type="InterPro" id="IPR029151">
    <property type="entry name" value="Sensor-like_sf"/>
</dbReference>
<feature type="domain" description="Putative sugar diacid recognition" evidence="1">
    <location>
        <begin position="4"/>
        <end position="133"/>
    </location>
</feature>